<gene>
    <name evidence="11" type="primary">Wnt4_0</name>
    <name evidence="11" type="ORF">GLABRA_R07505</name>
</gene>
<comment type="caution">
    <text evidence="11">The sequence shown here is derived from an EMBL/GenBank/DDBJ whole genome shotgun (WGS) entry which is preliminary data.</text>
</comment>
<evidence type="ECO:0000256" key="9">
    <source>
        <dbReference type="ARBA" id="ARBA00023288"/>
    </source>
</evidence>
<dbReference type="GO" id="GO:0005109">
    <property type="term" value="F:frizzled binding"/>
    <property type="evidence" value="ECO:0007669"/>
    <property type="project" value="TreeGrafter"/>
</dbReference>
<dbReference type="GO" id="GO:0005125">
    <property type="term" value="F:cytokine activity"/>
    <property type="evidence" value="ECO:0007669"/>
    <property type="project" value="TreeGrafter"/>
</dbReference>
<keyword evidence="12" id="KW-1185">Reference proteome</keyword>
<dbReference type="PRINTS" id="PR01349">
    <property type="entry name" value="WNTPROTEIN"/>
</dbReference>
<evidence type="ECO:0000256" key="5">
    <source>
        <dbReference type="ARBA" id="ARBA00022530"/>
    </source>
</evidence>
<sequence>GTELAVEEWQHQFHSHWWNCSTLQGLQVFGKVTIQGGETPPFSTALSSSGAPSRASLSSSHGHFLSAGFQWSGCSDNLLYRIAFSQAFVDNPERSCGVSSIPALMNLHNNEAGRKLPSAPQALLSHMKVGYQCHGVSGSCEVCTCWKVMPPFCKVGNILKEKFEGVMEVHTKRVCSCKLLVPKSSPFKPYTAHDLVYLLASPDFCNWDPRHRVFGTYGRGCNQT</sequence>
<keyword evidence="8" id="KW-0325">Glycoprotein</keyword>
<dbReference type="PANTHER" id="PTHR12027:SF101">
    <property type="entry name" value="PROTEIN WNT-4"/>
    <property type="match status" value="1"/>
</dbReference>
<name>A0A7L0RL32_GLABR</name>
<comment type="subcellular location">
    <subcellularLocation>
        <location evidence="1 10">Secreted</location>
        <location evidence="1 10">Extracellular space</location>
        <location evidence="1 10">Extracellular matrix</location>
    </subcellularLocation>
</comment>
<evidence type="ECO:0000256" key="2">
    <source>
        <dbReference type="ARBA" id="ARBA00005683"/>
    </source>
</evidence>
<dbReference type="SMART" id="SM00097">
    <property type="entry name" value="WNT1"/>
    <property type="match status" value="1"/>
</dbReference>
<feature type="non-terminal residue" evidence="11">
    <location>
        <position position="224"/>
    </location>
</feature>
<dbReference type="Pfam" id="PF00110">
    <property type="entry name" value="wnt"/>
    <property type="match status" value="1"/>
</dbReference>
<evidence type="ECO:0000256" key="4">
    <source>
        <dbReference type="ARBA" id="ARBA00022525"/>
    </source>
</evidence>
<proteinExistence type="inferred from homology"/>
<keyword evidence="5" id="KW-0272">Extracellular matrix</keyword>
<evidence type="ECO:0000313" key="11">
    <source>
        <dbReference type="EMBL" id="NXL30630.1"/>
    </source>
</evidence>
<protein>
    <recommendedName>
        <fullName evidence="10">Protein Wnt</fullName>
    </recommendedName>
</protein>
<evidence type="ECO:0000256" key="7">
    <source>
        <dbReference type="ARBA" id="ARBA00023157"/>
    </source>
</evidence>
<reference evidence="11 12" key="1">
    <citation type="submission" date="2019-09" db="EMBL/GenBank/DDBJ databases">
        <title>Bird 10,000 Genomes (B10K) Project - Family phase.</title>
        <authorList>
            <person name="Zhang G."/>
        </authorList>
    </citation>
    <scope>NUCLEOTIDE SEQUENCE [LARGE SCALE GENOMIC DNA]</scope>
    <source>
        <strain evidence="11">B10K-DU-008-63</strain>
    </source>
</reference>
<keyword evidence="3 10" id="KW-0217">Developmental protein</keyword>
<dbReference type="GO" id="GO:0005615">
    <property type="term" value="C:extracellular space"/>
    <property type="evidence" value="ECO:0007669"/>
    <property type="project" value="TreeGrafter"/>
</dbReference>
<evidence type="ECO:0000256" key="10">
    <source>
        <dbReference type="RuleBase" id="RU003500"/>
    </source>
</evidence>
<dbReference type="GO" id="GO:0060070">
    <property type="term" value="P:canonical Wnt signaling pathway"/>
    <property type="evidence" value="ECO:0007669"/>
    <property type="project" value="TreeGrafter"/>
</dbReference>
<evidence type="ECO:0000256" key="6">
    <source>
        <dbReference type="ARBA" id="ARBA00022687"/>
    </source>
</evidence>
<dbReference type="PANTHER" id="PTHR12027">
    <property type="entry name" value="WNT RELATED"/>
    <property type="match status" value="1"/>
</dbReference>
<dbReference type="GO" id="GO:0045165">
    <property type="term" value="P:cell fate commitment"/>
    <property type="evidence" value="ECO:0007669"/>
    <property type="project" value="TreeGrafter"/>
</dbReference>
<dbReference type="GO" id="GO:0030182">
    <property type="term" value="P:neuron differentiation"/>
    <property type="evidence" value="ECO:0007669"/>
    <property type="project" value="TreeGrafter"/>
</dbReference>
<evidence type="ECO:0000313" key="12">
    <source>
        <dbReference type="Proteomes" id="UP000591073"/>
    </source>
</evidence>
<comment type="similarity">
    <text evidence="2 10">Belongs to the Wnt family.</text>
</comment>
<comment type="function">
    <text evidence="10">Ligand for members of the frizzled family of seven transmembrane receptors.</text>
</comment>
<feature type="non-terminal residue" evidence="11">
    <location>
        <position position="1"/>
    </location>
</feature>
<keyword evidence="7" id="KW-1015">Disulfide bond</keyword>
<evidence type="ECO:0000256" key="3">
    <source>
        <dbReference type="ARBA" id="ARBA00022473"/>
    </source>
</evidence>
<evidence type="ECO:0000256" key="8">
    <source>
        <dbReference type="ARBA" id="ARBA00023180"/>
    </source>
</evidence>
<keyword evidence="9" id="KW-0449">Lipoprotein</keyword>
<keyword evidence="6 10" id="KW-0879">Wnt signaling pathway</keyword>
<dbReference type="EMBL" id="VXAP01000100">
    <property type="protein sequence ID" value="NXL30630.1"/>
    <property type="molecule type" value="Genomic_DNA"/>
</dbReference>
<accession>A0A7L0RL32</accession>
<dbReference type="AlphaFoldDB" id="A0A7L0RL32"/>
<dbReference type="InterPro" id="IPR005817">
    <property type="entry name" value="Wnt"/>
</dbReference>
<dbReference type="Proteomes" id="UP000591073">
    <property type="component" value="Unassembled WGS sequence"/>
</dbReference>
<dbReference type="OrthoDB" id="5945655at2759"/>
<keyword evidence="4" id="KW-0964">Secreted</keyword>
<organism evidence="11 12">
    <name type="scientific">Glaucidium brasilianum</name>
    <name type="common">Ferruginous pygmy-owl</name>
    <dbReference type="NCBI Taxonomy" id="78217"/>
    <lineage>
        <taxon>Eukaryota</taxon>
        <taxon>Metazoa</taxon>
        <taxon>Chordata</taxon>
        <taxon>Craniata</taxon>
        <taxon>Vertebrata</taxon>
        <taxon>Euteleostomi</taxon>
        <taxon>Archelosauria</taxon>
        <taxon>Archosauria</taxon>
        <taxon>Dinosauria</taxon>
        <taxon>Saurischia</taxon>
        <taxon>Theropoda</taxon>
        <taxon>Coelurosauria</taxon>
        <taxon>Aves</taxon>
        <taxon>Neognathae</taxon>
        <taxon>Neoaves</taxon>
        <taxon>Telluraves</taxon>
        <taxon>Strigiformes</taxon>
        <taxon>Strigidae</taxon>
        <taxon>Glaucidium</taxon>
    </lineage>
</organism>
<evidence type="ECO:0000256" key="1">
    <source>
        <dbReference type="ARBA" id="ARBA00004498"/>
    </source>
</evidence>